<evidence type="ECO:0000313" key="3">
    <source>
        <dbReference type="Proteomes" id="UP001567538"/>
    </source>
</evidence>
<evidence type="ECO:0000256" key="1">
    <source>
        <dbReference type="SAM" id="MobiDB-lite"/>
    </source>
</evidence>
<reference evidence="2 3" key="1">
    <citation type="submission" date="2024-06" db="EMBL/GenBank/DDBJ databases">
        <title>A chromosome level genome sequence of Diviner's sage (Salvia divinorum).</title>
        <authorList>
            <person name="Ford S.A."/>
            <person name="Ro D.-K."/>
            <person name="Ness R.W."/>
            <person name="Phillips M.A."/>
        </authorList>
    </citation>
    <scope>NUCLEOTIDE SEQUENCE [LARGE SCALE GENOMIC DNA]</scope>
    <source>
        <strain evidence="2">SAF-2024a</strain>
        <tissue evidence="2">Leaf</tissue>
    </source>
</reference>
<dbReference type="EMBL" id="JBEAFC010000014">
    <property type="protein sequence ID" value="KAL1532416.1"/>
    <property type="molecule type" value="Genomic_DNA"/>
</dbReference>
<dbReference type="AlphaFoldDB" id="A0ABD1FKQ1"/>
<protein>
    <recommendedName>
        <fullName evidence="4">Hydroxyproline-rich glycoprotein family protein</fullName>
    </recommendedName>
</protein>
<feature type="compositionally biased region" description="Basic residues" evidence="1">
    <location>
        <begin position="88"/>
        <end position="99"/>
    </location>
</feature>
<keyword evidence="3" id="KW-1185">Reference proteome</keyword>
<dbReference type="Proteomes" id="UP001567538">
    <property type="component" value="Unassembled WGS sequence"/>
</dbReference>
<evidence type="ECO:0008006" key="4">
    <source>
        <dbReference type="Google" id="ProtNLM"/>
    </source>
</evidence>
<feature type="compositionally biased region" description="Low complexity" evidence="1">
    <location>
        <begin position="41"/>
        <end position="54"/>
    </location>
</feature>
<comment type="caution">
    <text evidence="2">The sequence shown here is derived from an EMBL/GenBank/DDBJ whole genome shotgun (WGS) entry which is preliminary data.</text>
</comment>
<dbReference type="PANTHER" id="PTHR37256:SF1">
    <property type="entry name" value="MYB-LIKE PROTEIN A"/>
    <property type="match status" value="1"/>
</dbReference>
<dbReference type="PANTHER" id="PTHR37256">
    <property type="entry name" value="E1A-BINDING PROTEIN P400-LIKE"/>
    <property type="match status" value="1"/>
</dbReference>
<name>A0ABD1FKQ1_SALDI</name>
<feature type="region of interest" description="Disordered" evidence="1">
    <location>
        <begin position="1"/>
        <end position="107"/>
    </location>
</feature>
<gene>
    <name evidence="2" type="ORF">AAHA92_32431</name>
</gene>
<accession>A0ABD1FKQ1</accession>
<proteinExistence type="predicted"/>
<sequence length="398" mass="44690">MRGRSSLSKSKNGGVETEKLHKLNEPHLSGAYIRSLVKQLSSSTSKIKDSSNSSLEGDRNSRNESLFGSSCDGFSDQKQEKSPPPPPPHKKQVRRRLHTSRPYQERMLNMAEARREIVTALKYHRAAMKQATERQQQQQQMEISSQTQVFESSSHQFSFKQEDKLKFRRNPRVYASNSLIPDKFPSSYPDNFSQSPGFLSPYSWSISPIAPPPPPPPPVQENFNFTLPSQTLGLNLNLQDFNNLDSTFLCSTNHSSIYSSSSPSASSSPLSATTEEILCMGPPASAPEFGDSGLHAVMDDKEIAEIRSIGDQYQMEWDDTLNLVNSAWWLKFLKAMEITPENQSVQDFPFDEVMEFPAWLNANDGCLQDVNSDNYFEDPALPCMDIGEIEGMDGDWLA</sequence>
<feature type="compositionally biased region" description="Basic and acidic residues" evidence="1">
    <location>
        <begin position="16"/>
        <end position="25"/>
    </location>
</feature>
<evidence type="ECO:0000313" key="2">
    <source>
        <dbReference type="EMBL" id="KAL1532416.1"/>
    </source>
</evidence>
<feature type="compositionally biased region" description="Polar residues" evidence="1">
    <location>
        <begin position="1"/>
        <end position="11"/>
    </location>
</feature>
<organism evidence="2 3">
    <name type="scientific">Salvia divinorum</name>
    <name type="common">Maria pastora</name>
    <name type="synonym">Diviner's sage</name>
    <dbReference type="NCBI Taxonomy" id="28513"/>
    <lineage>
        <taxon>Eukaryota</taxon>
        <taxon>Viridiplantae</taxon>
        <taxon>Streptophyta</taxon>
        <taxon>Embryophyta</taxon>
        <taxon>Tracheophyta</taxon>
        <taxon>Spermatophyta</taxon>
        <taxon>Magnoliopsida</taxon>
        <taxon>eudicotyledons</taxon>
        <taxon>Gunneridae</taxon>
        <taxon>Pentapetalae</taxon>
        <taxon>asterids</taxon>
        <taxon>lamiids</taxon>
        <taxon>Lamiales</taxon>
        <taxon>Lamiaceae</taxon>
        <taxon>Nepetoideae</taxon>
        <taxon>Mentheae</taxon>
        <taxon>Salviinae</taxon>
        <taxon>Salvia</taxon>
        <taxon>Salvia subgen. Calosphace</taxon>
    </lineage>
</organism>